<dbReference type="RefSeq" id="WP_118379243.1">
    <property type="nucleotide sequence ID" value="NZ_CABJDQ010000002.1"/>
</dbReference>
<dbReference type="EMBL" id="QROT01000002">
    <property type="protein sequence ID" value="RHL47068.1"/>
    <property type="molecule type" value="Genomic_DNA"/>
</dbReference>
<gene>
    <name evidence="4" type="ORF">DW018_02815</name>
</gene>
<evidence type="ECO:0000313" key="4">
    <source>
        <dbReference type="EMBL" id="RHL47068.1"/>
    </source>
</evidence>
<comment type="caution">
    <text evidence="4">The sequence shown here is derived from an EMBL/GenBank/DDBJ whole genome shotgun (WGS) entry which is preliminary data.</text>
</comment>
<dbReference type="GO" id="GO:0030435">
    <property type="term" value="P:sporulation resulting in formation of a cellular spore"/>
    <property type="evidence" value="ECO:0007669"/>
    <property type="project" value="InterPro"/>
</dbReference>
<dbReference type="Gene3D" id="3.30.1120.40">
    <property type="entry name" value="Stage V sporulation protein G"/>
    <property type="match status" value="2"/>
</dbReference>
<dbReference type="AlphaFoldDB" id="A0A415LET6"/>
<dbReference type="PANTHER" id="PTHR38429">
    <property type="entry name" value="SEPTATION PROTEIN SPOVG-RELATED"/>
    <property type="match status" value="1"/>
</dbReference>
<dbReference type="Pfam" id="PF04026">
    <property type="entry name" value="SpoVG"/>
    <property type="match status" value="2"/>
</dbReference>
<dbReference type="InterPro" id="IPR036751">
    <property type="entry name" value="SpoVG_sf"/>
</dbReference>
<evidence type="ECO:0000256" key="2">
    <source>
        <dbReference type="ARBA" id="ARBA00023210"/>
    </source>
</evidence>
<dbReference type="SUPFAM" id="SSF160537">
    <property type="entry name" value="SpoVG-like"/>
    <property type="match status" value="2"/>
</dbReference>
<evidence type="ECO:0000256" key="1">
    <source>
        <dbReference type="ARBA" id="ARBA00022618"/>
    </source>
</evidence>
<evidence type="ECO:0000313" key="5">
    <source>
        <dbReference type="Proteomes" id="UP000283314"/>
    </source>
</evidence>
<protein>
    <submittedName>
        <fullName evidence="4">Septation protein spoVG</fullName>
    </submittedName>
</protein>
<keyword evidence="3" id="KW-0131">Cell cycle</keyword>
<dbReference type="Proteomes" id="UP000283314">
    <property type="component" value="Unassembled WGS sequence"/>
</dbReference>
<accession>A0A415LET6</accession>
<reference evidence="4 5" key="1">
    <citation type="submission" date="2018-08" db="EMBL/GenBank/DDBJ databases">
        <title>A genome reference for cultivated species of the human gut microbiota.</title>
        <authorList>
            <person name="Zou Y."/>
            <person name="Xue W."/>
            <person name="Luo G."/>
        </authorList>
    </citation>
    <scope>NUCLEOTIDE SEQUENCE [LARGE SCALE GENOMIC DNA]</scope>
    <source>
        <strain evidence="4 5">AF37-4</strain>
    </source>
</reference>
<evidence type="ECO:0000256" key="3">
    <source>
        <dbReference type="ARBA" id="ARBA00023306"/>
    </source>
</evidence>
<dbReference type="GeneID" id="66466164"/>
<organism evidence="4 5">
    <name type="scientific">Eubacterium ventriosum</name>
    <dbReference type="NCBI Taxonomy" id="39496"/>
    <lineage>
        <taxon>Bacteria</taxon>
        <taxon>Bacillati</taxon>
        <taxon>Bacillota</taxon>
        <taxon>Clostridia</taxon>
        <taxon>Eubacteriales</taxon>
        <taxon>Eubacteriaceae</taxon>
        <taxon>Eubacterium</taxon>
    </lineage>
</organism>
<dbReference type="InterPro" id="IPR007170">
    <property type="entry name" value="SpoVG"/>
</dbReference>
<keyword evidence="1" id="KW-0132">Cell division</keyword>
<dbReference type="GO" id="GO:0000917">
    <property type="term" value="P:division septum assembly"/>
    <property type="evidence" value="ECO:0007669"/>
    <property type="project" value="UniProtKB-KW"/>
</dbReference>
<proteinExistence type="predicted"/>
<name>A0A415LET6_9FIRM</name>
<sequence length="222" mass="25651">MKYTVKVNKVRKNEGNLRGFATVVFGESFKITNIAILENSNGNLFVSMPRYRSSEVDEHNNFVFKDICNPITKEFRTELYDAIIEGYKNAGKENNELNTEKNEVEEPPFTVKVTPYEREGSNIKGLARIYLDDKFVINNVTLIQGKDNVFVAMPSYRTKQKDKDGKAGYKDICFPVTKEFREKLYGEVIESYYTAVDLMVLKEDDFTMLEGTDLPIMKQEKR</sequence>
<dbReference type="PANTHER" id="PTHR38429:SF1">
    <property type="entry name" value="SEPTATION PROTEIN SPOVG-RELATED"/>
    <property type="match status" value="1"/>
</dbReference>
<keyword evidence="2" id="KW-0717">Septation</keyword>